<name>A0A1S4LY18_IXOSC</name>
<evidence type="ECO:0000256" key="1">
    <source>
        <dbReference type="ARBA" id="ARBA00004370"/>
    </source>
</evidence>
<dbReference type="VEuPathDB" id="VectorBase:ISCW020865"/>
<dbReference type="PaxDb" id="6945-B7Q276"/>
<sequence length="93" mass="10501">MTYADTHPMYTLESYPNFFRVVPSESVFNQARVSLLKHFNWTRVGTLYQTNPRYALVSDDDLAPRVSRPRGVCARTPPDFYGKALTAAAINTG</sequence>
<evidence type="ECO:0000256" key="6">
    <source>
        <dbReference type="ARBA" id="ARBA00023170"/>
    </source>
</evidence>
<keyword evidence="5" id="KW-0472">Membrane</keyword>
<dbReference type="EMBL" id="ABJB010428206">
    <property type="status" value="NOT_ANNOTATED_CDS"/>
    <property type="molecule type" value="Genomic_DNA"/>
</dbReference>
<reference evidence="11" key="1">
    <citation type="submission" date="2008-03" db="EMBL/GenBank/DDBJ databases">
        <title>Annotation of Ixodes scapularis.</title>
        <authorList>
            <consortium name="Ixodes scapularis Genome Project Consortium"/>
            <person name="Caler E."/>
            <person name="Hannick L.I."/>
            <person name="Bidwell S."/>
            <person name="Joardar V."/>
            <person name="Thiagarajan M."/>
            <person name="Amedeo P."/>
            <person name="Galinsky K.J."/>
            <person name="Schobel S."/>
            <person name="Inman J."/>
            <person name="Hostetler J."/>
            <person name="Miller J."/>
            <person name="Hammond M."/>
            <person name="Megy K."/>
            <person name="Lawson D."/>
            <person name="Kodira C."/>
            <person name="Sutton G."/>
            <person name="Meyer J."/>
            <person name="Hill C.A."/>
            <person name="Birren B."/>
            <person name="Nene V."/>
            <person name="Collins F."/>
            <person name="Alarcon-Chaidez F."/>
            <person name="Wikel S."/>
            <person name="Strausberg R."/>
        </authorList>
    </citation>
    <scope>NUCLEOTIDE SEQUENCE [LARGE SCALE GENOMIC DNA]</scope>
    <source>
        <strain evidence="11">Wikel</strain>
    </source>
</reference>
<dbReference type="Gene3D" id="3.40.50.2300">
    <property type="match status" value="2"/>
</dbReference>
<dbReference type="EnsemblMetazoa" id="ISCW020865-RA">
    <property type="protein sequence ID" value="ISCW020865-PA"/>
    <property type="gene ID" value="ISCW020865"/>
</dbReference>
<dbReference type="VEuPathDB" id="VectorBase:ISCP_016888"/>
<keyword evidence="11" id="KW-1185">Reference proteome</keyword>
<evidence type="ECO:0000313" key="10">
    <source>
        <dbReference type="EnsemblMetazoa" id="ISCW020865-PA"/>
    </source>
</evidence>
<organism evidence="10 11">
    <name type="scientific">Ixodes scapularis</name>
    <name type="common">Black-legged tick</name>
    <name type="synonym">Deer tick</name>
    <dbReference type="NCBI Taxonomy" id="6945"/>
    <lineage>
        <taxon>Eukaryota</taxon>
        <taxon>Metazoa</taxon>
        <taxon>Ecdysozoa</taxon>
        <taxon>Arthropoda</taxon>
        <taxon>Chelicerata</taxon>
        <taxon>Arachnida</taxon>
        <taxon>Acari</taxon>
        <taxon>Parasitiformes</taxon>
        <taxon>Ixodida</taxon>
        <taxon>Ixodoidea</taxon>
        <taxon>Ixodidae</taxon>
        <taxon>Ixodinae</taxon>
        <taxon>Ixodes</taxon>
    </lineage>
</organism>
<reference evidence="10" key="2">
    <citation type="submission" date="2020-05" db="UniProtKB">
        <authorList>
            <consortium name="EnsemblMetazoa"/>
        </authorList>
    </citation>
    <scope>IDENTIFICATION</scope>
    <source>
        <strain evidence="10">wikel</strain>
    </source>
</reference>
<evidence type="ECO:0000256" key="3">
    <source>
        <dbReference type="ARBA" id="ARBA00022989"/>
    </source>
</evidence>
<evidence type="ECO:0000256" key="7">
    <source>
        <dbReference type="ARBA" id="ARBA00023180"/>
    </source>
</evidence>
<evidence type="ECO:0000256" key="8">
    <source>
        <dbReference type="ARBA" id="ARBA00023224"/>
    </source>
</evidence>
<dbReference type="OrthoDB" id="17569at2759"/>
<proteinExistence type="predicted"/>
<dbReference type="HOGENOM" id="CLU_2405662_0_0_1"/>
<dbReference type="Pfam" id="PF01094">
    <property type="entry name" value="ANF_receptor"/>
    <property type="match status" value="1"/>
</dbReference>
<evidence type="ECO:0000313" key="11">
    <source>
        <dbReference type="Proteomes" id="UP000001555"/>
    </source>
</evidence>
<dbReference type="EMBL" id="ABJB010434234">
    <property type="status" value="NOT_ANNOTATED_CDS"/>
    <property type="molecule type" value="Genomic_DNA"/>
</dbReference>
<keyword evidence="6" id="KW-0675">Receptor</keyword>
<feature type="domain" description="Receptor ligand binding region" evidence="9">
    <location>
        <begin position="11"/>
        <end position="51"/>
    </location>
</feature>
<dbReference type="PANTHER" id="PTHR10519">
    <property type="entry name" value="GABA-B RECEPTOR"/>
    <property type="match status" value="1"/>
</dbReference>
<dbReference type="InterPro" id="IPR028082">
    <property type="entry name" value="Peripla_BP_I"/>
</dbReference>
<keyword evidence="8" id="KW-0807">Transducer</keyword>
<keyword evidence="2" id="KW-0812">Transmembrane</keyword>
<accession>A0A1S4LY18</accession>
<evidence type="ECO:0000259" key="9">
    <source>
        <dbReference type="Pfam" id="PF01094"/>
    </source>
</evidence>
<dbReference type="STRING" id="6945.B7Q276"/>
<evidence type="ECO:0000256" key="5">
    <source>
        <dbReference type="ARBA" id="ARBA00023136"/>
    </source>
</evidence>
<keyword evidence="7" id="KW-0325">Glycoprotein</keyword>
<dbReference type="EMBL" id="ABJB010158414">
    <property type="status" value="NOT_ANNOTATED_CDS"/>
    <property type="molecule type" value="Genomic_DNA"/>
</dbReference>
<dbReference type="InterPro" id="IPR001828">
    <property type="entry name" value="ANF_lig-bd_rcpt"/>
</dbReference>
<keyword evidence="4" id="KW-0297">G-protein coupled receptor</keyword>
<dbReference type="SUPFAM" id="SSF53822">
    <property type="entry name" value="Periplasmic binding protein-like I"/>
    <property type="match status" value="1"/>
</dbReference>
<dbReference type="Proteomes" id="UP000001555">
    <property type="component" value="Unassembled WGS sequence"/>
</dbReference>
<evidence type="ECO:0000256" key="2">
    <source>
        <dbReference type="ARBA" id="ARBA00022692"/>
    </source>
</evidence>
<keyword evidence="3" id="KW-1133">Transmembrane helix</keyword>
<comment type="subcellular location">
    <subcellularLocation>
        <location evidence="1">Membrane</location>
    </subcellularLocation>
</comment>
<dbReference type="PANTHER" id="PTHR10519:SF74">
    <property type="entry name" value="GAMMA-AMINOBUTYRIC ACID TYPE B RECEPTOR SUBUNIT 2"/>
    <property type="match status" value="1"/>
</dbReference>
<evidence type="ECO:0000256" key="4">
    <source>
        <dbReference type="ARBA" id="ARBA00023040"/>
    </source>
</evidence>
<protein>
    <submittedName>
        <fullName evidence="10">Gaba-B receptor, putative</fullName>
    </submittedName>
</protein>
<dbReference type="InterPro" id="IPR002455">
    <property type="entry name" value="GPCR3_GABA-B"/>
</dbReference>
<dbReference type="VEuPathDB" id="VectorBase:ISCI020865"/>